<dbReference type="VEuPathDB" id="FungiDB:BO78DRAFT_382629"/>
<keyword evidence="1" id="KW-0547">Nucleotide-binding</keyword>
<dbReference type="InterPro" id="IPR000375">
    <property type="entry name" value="Dynamin_stalk"/>
</dbReference>
<evidence type="ECO:0000313" key="6">
    <source>
        <dbReference type="EMBL" id="PYI11339.1"/>
    </source>
</evidence>
<dbReference type="PROSITE" id="PS51388">
    <property type="entry name" value="GED"/>
    <property type="match status" value="1"/>
</dbReference>
<evidence type="ECO:0000259" key="4">
    <source>
        <dbReference type="PROSITE" id="PS51388"/>
    </source>
</evidence>
<evidence type="ECO:0000313" key="7">
    <source>
        <dbReference type="Proteomes" id="UP000248423"/>
    </source>
</evidence>
<dbReference type="InterPro" id="IPR027417">
    <property type="entry name" value="P-loop_NTPase"/>
</dbReference>
<dbReference type="Pfam" id="PF01031">
    <property type="entry name" value="Dynamin_M"/>
    <property type="match status" value="1"/>
</dbReference>
<dbReference type="InterPro" id="IPR045063">
    <property type="entry name" value="Dynamin_N"/>
</dbReference>
<feature type="region of interest" description="Disordered" evidence="3">
    <location>
        <begin position="1"/>
        <end position="39"/>
    </location>
</feature>
<feature type="domain" description="GED" evidence="4">
    <location>
        <begin position="717"/>
        <end position="821"/>
    </location>
</feature>
<dbReference type="InterPro" id="IPR020850">
    <property type="entry name" value="GED_dom"/>
</dbReference>
<sequence length="849" mass="97004">MSSMTLEIRQTPQAEQRDVKSEQGSSSAATVQNTPGEMSAPEIDSINLIANDMKELVRKIQDLRHIGIEDRKIALPKICVIGDQSAGKSSLIEGMSEIKVPRSAGTCTRCPMEINLSESEPGQLWTCKVFLSRKYMYDGTKKIVKISKKSHPLGPWVEQEQEDEPFTTLQNKDQVEEAIKWAQLAILNPSRPSAEYVPGQNSDTDPTYCQVKFSPNVVRLDITAPGFPNLSFYDLPGVISHAEQEDERYLVNLVENLVKHYIMQDHCIVLLTLPMTNDATNSSAARIMQEVRGAKLRTMGVLTKPDRVQTGESYVQWTEILEGDKFSLGHGYYVVRNNPDPSIEHSVAREEEDNFFAESPWATELALYQDKFGTRRLQAALSALLLEQIQGCLPEFIKQINEKANRIDLELRSLPDPPSANVPYIICGKLNQFKEQIRAHIDGGSAKYPLQKLWGHIAMDFKRSLIITRPTVQLLSSHDKWTFPSEHDEEGDSDCEMTSVSIPVKRKSPGDNGLEAKPQPVSPTANKNRGYSTPHFDKFTGTALMFTWEQIREINEESYRAGLPDLTDPKAIEIMNQKSVKHWSEPLSAFLVATHRLVREMVLKQVDDVFSQYHQTGLYRELKRIIDGYLYTLRRDHFEHAQENFNIEYNKPFTMDFAALEQATKSARQYLVERRRLSRAGSYLDSQGKYPKGDARREAEMKKLTDSELGREQYAQEIAMMATTRGYYDLASSRFVDSICQSVHTKLFAKCRDELIKEVERGLNIFDENDIDASSHLALERCLELMEEEPERQRRRLYILKEKEKISKAQEWLNLAKKEDDEEDPLDNVRIKSQPPDEWTGYSRMEGVE</sequence>
<dbReference type="GO" id="GO:0005874">
    <property type="term" value="C:microtubule"/>
    <property type="evidence" value="ECO:0007669"/>
    <property type="project" value="TreeGrafter"/>
</dbReference>
<dbReference type="FunFam" id="3.40.50.300:FF:001977">
    <property type="entry name" value="Dynamin GTPase, putative"/>
    <property type="match status" value="1"/>
</dbReference>
<feature type="compositionally biased region" description="Polar residues" evidence="3">
    <location>
        <begin position="1"/>
        <end position="14"/>
    </location>
</feature>
<dbReference type="Proteomes" id="UP000248423">
    <property type="component" value="Unassembled WGS sequence"/>
</dbReference>
<dbReference type="GO" id="GO:0005886">
    <property type="term" value="C:plasma membrane"/>
    <property type="evidence" value="ECO:0007669"/>
    <property type="project" value="TreeGrafter"/>
</dbReference>
<dbReference type="OrthoDB" id="5061070at2759"/>
<feature type="region of interest" description="Disordered" evidence="3">
    <location>
        <begin position="817"/>
        <end position="849"/>
    </location>
</feature>
<dbReference type="InterPro" id="IPR030381">
    <property type="entry name" value="G_DYNAMIN_dom"/>
</dbReference>
<dbReference type="SUPFAM" id="SSF52540">
    <property type="entry name" value="P-loop containing nucleoside triphosphate hydrolases"/>
    <property type="match status" value="1"/>
</dbReference>
<dbReference type="GO" id="GO:0003924">
    <property type="term" value="F:GTPase activity"/>
    <property type="evidence" value="ECO:0007669"/>
    <property type="project" value="InterPro"/>
</dbReference>
<dbReference type="PANTHER" id="PTHR11566">
    <property type="entry name" value="DYNAMIN"/>
    <property type="match status" value="1"/>
</dbReference>
<dbReference type="Gene3D" id="1.20.120.1240">
    <property type="entry name" value="Dynamin, middle domain"/>
    <property type="match status" value="1"/>
</dbReference>
<dbReference type="Pfam" id="PF00350">
    <property type="entry name" value="Dynamin_N"/>
    <property type="match status" value="1"/>
</dbReference>
<feature type="domain" description="Dynamin-type G" evidence="5">
    <location>
        <begin position="72"/>
        <end position="394"/>
    </location>
</feature>
<dbReference type="InterPro" id="IPR001401">
    <property type="entry name" value="Dynamin_GTPase"/>
</dbReference>
<dbReference type="CDD" id="cd08771">
    <property type="entry name" value="DLP_1"/>
    <property type="match status" value="1"/>
</dbReference>
<dbReference type="PROSITE" id="PS51718">
    <property type="entry name" value="G_DYNAMIN_2"/>
    <property type="match status" value="1"/>
</dbReference>
<dbReference type="Gene3D" id="3.40.50.300">
    <property type="entry name" value="P-loop containing nucleotide triphosphate hydrolases"/>
    <property type="match status" value="1"/>
</dbReference>
<dbReference type="AlphaFoldDB" id="A0A319F624"/>
<dbReference type="SMART" id="SM00053">
    <property type="entry name" value="DYNc"/>
    <property type="match status" value="1"/>
</dbReference>
<feature type="region of interest" description="Disordered" evidence="3">
    <location>
        <begin position="503"/>
        <end position="532"/>
    </location>
</feature>
<evidence type="ECO:0000256" key="1">
    <source>
        <dbReference type="ARBA" id="ARBA00022741"/>
    </source>
</evidence>
<keyword evidence="7" id="KW-1185">Reference proteome</keyword>
<evidence type="ECO:0000256" key="3">
    <source>
        <dbReference type="SAM" id="MobiDB-lite"/>
    </source>
</evidence>
<evidence type="ECO:0000259" key="5">
    <source>
        <dbReference type="PROSITE" id="PS51718"/>
    </source>
</evidence>
<dbReference type="PRINTS" id="PR00195">
    <property type="entry name" value="DYNAMIN"/>
</dbReference>
<gene>
    <name evidence="6" type="ORF">BO78DRAFT_382629</name>
</gene>
<feature type="compositionally biased region" description="Polar residues" evidence="3">
    <location>
        <begin position="522"/>
        <end position="531"/>
    </location>
</feature>
<name>A0A319F624_ASPSB</name>
<dbReference type="GO" id="GO:0008017">
    <property type="term" value="F:microtubule binding"/>
    <property type="evidence" value="ECO:0007669"/>
    <property type="project" value="TreeGrafter"/>
</dbReference>
<dbReference type="EMBL" id="KZ826318">
    <property type="protein sequence ID" value="PYI11339.1"/>
    <property type="molecule type" value="Genomic_DNA"/>
</dbReference>
<keyword evidence="2" id="KW-0342">GTP-binding</keyword>
<dbReference type="PANTHER" id="PTHR11566:SF131">
    <property type="entry name" value="GTPASE, PUTATIVE (AFU_ORTHOLOGUE AFUA_6G07630)-RELATED"/>
    <property type="match status" value="1"/>
</dbReference>
<organism evidence="6 7">
    <name type="scientific">Aspergillus sclerotiicarbonarius (strain CBS 121057 / IBT 28362)</name>
    <dbReference type="NCBI Taxonomy" id="1448318"/>
    <lineage>
        <taxon>Eukaryota</taxon>
        <taxon>Fungi</taxon>
        <taxon>Dikarya</taxon>
        <taxon>Ascomycota</taxon>
        <taxon>Pezizomycotina</taxon>
        <taxon>Eurotiomycetes</taxon>
        <taxon>Eurotiomycetidae</taxon>
        <taxon>Eurotiales</taxon>
        <taxon>Aspergillaceae</taxon>
        <taxon>Aspergillus</taxon>
        <taxon>Aspergillus subgen. Circumdati</taxon>
    </lineage>
</organism>
<dbReference type="GO" id="GO:0005525">
    <property type="term" value="F:GTP binding"/>
    <property type="evidence" value="ECO:0007669"/>
    <property type="project" value="InterPro"/>
</dbReference>
<protein>
    <submittedName>
        <fullName evidence="6">Dynamin family protein</fullName>
    </submittedName>
</protein>
<proteinExistence type="predicted"/>
<reference evidence="6 7" key="1">
    <citation type="submission" date="2018-02" db="EMBL/GenBank/DDBJ databases">
        <title>The genomes of Aspergillus section Nigri reveals drivers in fungal speciation.</title>
        <authorList>
            <consortium name="DOE Joint Genome Institute"/>
            <person name="Vesth T.C."/>
            <person name="Nybo J."/>
            <person name="Theobald S."/>
            <person name="Brandl J."/>
            <person name="Frisvad J.C."/>
            <person name="Nielsen K.F."/>
            <person name="Lyhne E.K."/>
            <person name="Kogle M.E."/>
            <person name="Kuo A."/>
            <person name="Riley R."/>
            <person name="Clum A."/>
            <person name="Nolan M."/>
            <person name="Lipzen A."/>
            <person name="Salamov A."/>
            <person name="Henrissat B."/>
            <person name="Wiebenga A."/>
            <person name="De vries R.P."/>
            <person name="Grigoriev I.V."/>
            <person name="Mortensen U.H."/>
            <person name="Andersen M.R."/>
            <person name="Baker S.E."/>
        </authorList>
    </citation>
    <scope>NUCLEOTIDE SEQUENCE [LARGE SCALE GENOMIC DNA]</scope>
    <source>
        <strain evidence="6 7">CBS 121057</strain>
    </source>
</reference>
<dbReference type="GO" id="GO:0031623">
    <property type="term" value="P:receptor internalization"/>
    <property type="evidence" value="ECO:0007669"/>
    <property type="project" value="TreeGrafter"/>
</dbReference>
<dbReference type="InterPro" id="IPR022812">
    <property type="entry name" value="Dynamin"/>
</dbReference>
<feature type="compositionally biased region" description="Polar residues" evidence="3">
    <location>
        <begin position="22"/>
        <end position="36"/>
    </location>
</feature>
<dbReference type="GO" id="GO:0005737">
    <property type="term" value="C:cytoplasm"/>
    <property type="evidence" value="ECO:0007669"/>
    <property type="project" value="TreeGrafter"/>
</dbReference>
<accession>A0A319F624</accession>
<evidence type="ECO:0000256" key="2">
    <source>
        <dbReference type="ARBA" id="ARBA00023134"/>
    </source>
</evidence>
<dbReference type="STRING" id="1448318.A0A319F624"/>